<name>A0A238ZXB9_9BACT</name>
<evidence type="ECO:0000313" key="2">
    <source>
        <dbReference type="EMBL" id="SNR88015.1"/>
    </source>
</evidence>
<organism evidence="2 3">
    <name type="scientific">Desulfurobacterium atlanticum</name>
    <dbReference type="NCBI Taxonomy" id="240169"/>
    <lineage>
        <taxon>Bacteria</taxon>
        <taxon>Pseudomonadati</taxon>
        <taxon>Aquificota</taxon>
        <taxon>Aquificia</taxon>
        <taxon>Desulfurobacteriales</taxon>
        <taxon>Desulfurobacteriaceae</taxon>
        <taxon>Desulfurobacterium</taxon>
    </lineage>
</organism>
<feature type="transmembrane region" description="Helical" evidence="1">
    <location>
        <begin position="25"/>
        <end position="53"/>
    </location>
</feature>
<keyword evidence="1" id="KW-1133">Transmembrane helix</keyword>
<dbReference type="PANTHER" id="PTHR40076">
    <property type="entry name" value="MEMBRANE PROTEIN-RELATED"/>
    <property type="match status" value="1"/>
</dbReference>
<dbReference type="OrthoDB" id="5516623at2"/>
<dbReference type="InterPro" id="IPR010380">
    <property type="entry name" value="DUF975"/>
</dbReference>
<proteinExistence type="predicted"/>
<evidence type="ECO:0000256" key="1">
    <source>
        <dbReference type="SAM" id="Phobius"/>
    </source>
</evidence>
<gene>
    <name evidence="2" type="ORF">SAMN06265340_11315</name>
</gene>
<protein>
    <submittedName>
        <fullName evidence="2">Uncharacterized protein</fullName>
    </submittedName>
</protein>
<keyword evidence="1" id="KW-0812">Transmembrane</keyword>
<sequence length="122" mass="13686">MDVFALFENMGLGVNYVVMSILKNILIAIGFLLLVIPGIYLSVGYMFSSFLMIDKGLSPWEALETSRKTVHKNWLQYFLFILVIVIVNIIGAIPLGLGFIITIPVSYVAVTKLYYRVFDSAV</sequence>
<dbReference type="Proteomes" id="UP000198405">
    <property type="component" value="Unassembled WGS sequence"/>
</dbReference>
<dbReference type="RefSeq" id="WP_089323543.1">
    <property type="nucleotide sequence ID" value="NZ_FZOB01000013.1"/>
</dbReference>
<dbReference type="EMBL" id="FZOB01000013">
    <property type="protein sequence ID" value="SNR88015.1"/>
    <property type="molecule type" value="Genomic_DNA"/>
</dbReference>
<dbReference type="PANTHER" id="PTHR40076:SF1">
    <property type="entry name" value="MEMBRANE PROTEIN"/>
    <property type="match status" value="1"/>
</dbReference>
<keyword evidence="1" id="KW-0472">Membrane</keyword>
<evidence type="ECO:0000313" key="3">
    <source>
        <dbReference type="Proteomes" id="UP000198405"/>
    </source>
</evidence>
<feature type="transmembrane region" description="Helical" evidence="1">
    <location>
        <begin position="74"/>
        <end position="91"/>
    </location>
</feature>
<reference evidence="3" key="1">
    <citation type="submission" date="2017-06" db="EMBL/GenBank/DDBJ databases">
        <authorList>
            <person name="Varghese N."/>
            <person name="Submissions S."/>
        </authorList>
    </citation>
    <scope>NUCLEOTIDE SEQUENCE [LARGE SCALE GENOMIC DNA]</scope>
    <source>
        <strain evidence="3">DSM 15668</strain>
    </source>
</reference>
<accession>A0A238ZXB9</accession>
<keyword evidence="3" id="KW-1185">Reference proteome</keyword>
<dbReference type="AlphaFoldDB" id="A0A238ZXB9"/>